<proteinExistence type="predicted"/>
<keyword evidence="1" id="KW-0812">Transmembrane</keyword>
<evidence type="ECO:0000256" key="1">
    <source>
        <dbReference type="SAM" id="Phobius"/>
    </source>
</evidence>
<gene>
    <name evidence="2" type="ORF">FA13DRAFT_715126</name>
</gene>
<keyword evidence="3" id="KW-1185">Reference proteome</keyword>
<keyword evidence="1" id="KW-1133">Transmembrane helix</keyword>
<reference evidence="2 3" key="1">
    <citation type="journal article" date="2019" name="Nat. Ecol. Evol.">
        <title>Megaphylogeny resolves global patterns of mushroom evolution.</title>
        <authorList>
            <person name="Varga T."/>
            <person name="Krizsan K."/>
            <person name="Foldi C."/>
            <person name="Dima B."/>
            <person name="Sanchez-Garcia M."/>
            <person name="Sanchez-Ramirez S."/>
            <person name="Szollosi G.J."/>
            <person name="Szarkandi J.G."/>
            <person name="Papp V."/>
            <person name="Albert L."/>
            <person name="Andreopoulos W."/>
            <person name="Angelini C."/>
            <person name="Antonin V."/>
            <person name="Barry K.W."/>
            <person name="Bougher N.L."/>
            <person name="Buchanan P."/>
            <person name="Buyck B."/>
            <person name="Bense V."/>
            <person name="Catcheside P."/>
            <person name="Chovatia M."/>
            <person name="Cooper J."/>
            <person name="Damon W."/>
            <person name="Desjardin D."/>
            <person name="Finy P."/>
            <person name="Geml J."/>
            <person name="Haridas S."/>
            <person name="Hughes K."/>
            <person name="Justo A."/>
            <person name="Karasinski D."/>
            <person name="Kautmanova I."/>
            <person name="Kiss B."/>
            <person name="Kocsube S."/>
            <person name="Kotiranta H."/>
            <person name="LaButti K.M."/>
            <person name="Lechner B.E."/>
            <person name="Liimatainen K."/>
            <person name="Lipzen A."/>
            <person name="Lukacs Z."/>
            <person name="Mihaltcheva S."/>
            <person name="Morgado L.N."/>
            <person name="Niskanen T."/>
            <person name="Noordeloos M.E."/>
            <person name="Ohm R.A."/>
            <person name="Ortiz-Santana B."/>
            <person name="Ovrebo C."/>
            <person name="Racz N."/>
            <person name="Riley R."/>
            <person name="Savchenko A."/>
            <person name="Shiryaev A."/>
            <person name="Soop K."/>
            <person name="Spirin V."/>
            <person name="Szebenyi C."/>
            <person name="Tomsovsky M."/>
            <person name="Tulloss R.E."/>
            <person name="Uehling J."/>
            <person name="Grigoriev I.V."/>
            <person name="Vagvolgyi C."/>
            <person name="Papp T."/>
            <person name="Martin F.M."/>
            <person name="Miettinen O."/>
            <person name="Hibbett D.S."/>
            <person name="Nagy L.G."/>
        </authorList>
    </citation>
    <scope>NUCLEOTIDE SEQUENCE [LARGE SCALE GENOMIC DNA]</scope>
    <source>
        <strain evidence="2 3">FP101781</strain>
    </source>
</reference>
<dbReference type="EMBL" id="QPFP01000003">
    <property type="protein sequence ID" value="TEB37976.1"/>
    <property type="molecule type" value="Genomic_DNA"/>
</dbReference>
<organism evidence="2 3">
    <name type="scientific">Coprinellus micaceus</name>
    <name type="common">Glistening ink-cap mushroom</name>
    <name type="synonym">Coprinus micaceus</name>
    <dbReference type="NCBI Taxonomy" id="71717"/>
    <lineage>
        <taxon>Eukaryota</taxon>
        <taxon>Fungi</taxon>
        <taxon>Dikarya</taxon>
        <taxon>Basidiomycota</taxon>
        <taxon>Agaricomycotina</taxon>
        <taxon>Agaricomycetes</taxon>
        <taxon>Agaricomycetidae</taxon>
        <taxon>Agaricales</taxon>
        <taxon>Agaricineae</taxon>
        <taxon>Psathyrellaceae</taxon>
        <taxon>Coprinellus</taxon>
    </lineage>
</organism>
<accession>A0A4Y7TUX1</accession>
<comment type="caution">
    <text evidence="2">The sequence shown here is derived from an EMBL/GenBank/DDBJ whole genome shotgun (WGS) entry which is preliminary data.</text>
</comment>
<name>A0A4Y7TUX1_COPMI</name>
<keyword evidence="1" id="KW-0472">Membrane</keyword>
<dbReference type="Proteomes" id="UP000298030">
    <property type="component" value="Unassembled WGS sequence"/>
</dbReference>
<feature type="transmembrane region" description="Helical" evidence="1">
    <location>
        <begin position="190"/>
        <end position="212"/>
    </location>
</feature>
<sequence>MKHSNDWYSHPTRAFHLSLLLDAFKRCYNSQIPETDRSDPRAFNDFRAPPSIESIGVRCFDLTSKECIFRPFAIWAVVHGGSNMPRWKRKRFGDMTNLLKASHLAKAMKANPHPDIAVMLPTVIAEPERYFVDAQLPFGDRILHLFALLRKEDESRNSGDASLDYAFDGSLFFFEPLKIRRRNEKVQRTLLWLYGFLSRIFKSITLGTWVALVPLVVTAKLLDVI</sequence>
<dbReference type="AlphaFoldDB" id="A0A4Y7TUX1"/>
<protein>
    <submittedName>
        <fullName evidence="2">Uncharacterized protein</fullName>
    </submittedName>
</protein>
<evidence type="ECO:0000313" key="3">
    <source>
        <dbReference type="Proteomes" id="UP000298030"/>
    </source>
</evidence>
<evidence type="ECO:0000313" key="2">
    <source>
        <dbReference type="EMBL" id="TEB37976.1"/>
    </source>
</evidence>